<dbReference type="Pfam" id="PF12801">
    <property type="entry name" value="Fer4_5"/>
    <property type="match status" value="2"/>
</dbReference>
<feature type="transmembrane region" description="Helical" evidence="4">
    <location>
        <begin position="589"/>
        <end position="606"/>
    </location>
</feature>
<dbReference type="InterPro" id="IPR011399">
    <property type="entry name" value="NosR"/>
</dbReference>
<keyword evidence="7" id="KW-1185">Reference proteome</keyword>
<feature type="transmembrane region" description="Helical" evidence="4">
    <location>
        <begin position="444"/>
        <end position="461"/>
    </location>
</feature>
<dbReference type="STRING" id="670154.SAMN04488002_2023"/>
<dbReference type="EMBL" id="FOYO01000001">
    <property type="protein sequence ID" value="SFR46044.1"/>
    <property type="molecule type" value="Genomic_DNA"/>
</dbReference>
<keyword evidence="4" id="KW-0812">Transmembrane</keyword>
<gene>
    <name evidence="6" type="ORF">SAMN04488002_2023</name>
</gene>
<reference evidence="7" key="1">
    <citation type="submission" date="2016-10" db="EMBL/GenBank/DDBJ databases">
        <authorList>
            <person name="Varghese N."/>
            <person name="Submissions S."/>
        </authorList>
    </citation>
    <scope>NUCLEOTIDE SEQUENCE [LARGE SCALE GENOMIC DNA]</scope>
    <source>
        <strain evidence="7">DSM 26921</strain>
    </source>
</reference>
<dbReference type="RefSeq" id="WP_090216188.1">
    <property type="nucleotide sequence ID" value="NZ_FOYO01000001.1"/>
</dbReference>
<evidence type="ECO:0000256" key="2">
    <source>
        <dbReference type="ARBA" id="ARBA00022475"/>
    </source>
</evidence>
<dbReference type="InterPro" id="IPR017896">
    <property type="entry name" value="4Fe4S_Fe-S-bd"/>
</dbReference>
<evidence type="ECO:0000256" key="3">
    <source>
        <dbReference type="ARBA" id="ARBA00023136"/>
    </source>
</evidence>
<dbReference type="SMART" id="SM00900">
    <property type="entry name" value="FMN_bind"/>
    <property type="match status" value="1"/>
</dbReference>
<dbReference type="InterPro" id="IPR052378">
    <property type="entry name" value="NosR_regulator"/>
</dbReference>
<feature type="transmembrane region" description="Helical" evidence="4">
    <location>
        <begin position="414"/>
        <end position="432"/>
    </location>
</feature>
<protein>
    <submittedName>
        <fullName evidence="6">Regulator of nitric oxide reductase transcription</fullName>
    </submittedName>
</protein>
<sequence>MLGGKTLTALIWGVALWVACALSVSAEPLPRETLEPYIVPPMSLGEQLNDQGVWQLLNSGGAEAGYVFETEPMAPLPGFSGAPINMLVVLDLDGRFLDVKLISHNEPIFVSGLGEAPFHKFFEQYRGHSISDSLVVGTPYGGGGDGSALVYLDGVTKATASVRIAHESLLAAALKVAREKMNGISTGPPAYPNLDYSEKLDWATLVEQGIATHKVVTNAELNAEFAGTLWEDDDPEAQDYPDENYLDLWVIDLGPPSIAQAVLSKDSYEELREFMSISTTDEPVLLIETARHGLITEDFVRNTAPDLISADQGGFPIAFRDADIYVELNSDLPEDIQDGAALILRTDRRLGFDPTAEWTLQVKALRAHGVFQPEIGSITLDTAHKTPERFFSRPEVIAPSPPWVDALRNRASDLIILGVFLIALIALLGLRLNRLAGHALFTPIRLGILAFVTVFIGWWGQGQLSIATPMAVLRTLKDGGSFAFLLYDPFSLAIWGVTLLGFILWGRGLFCGWLCPFGALQEFAHHLGRLLRLPQVEPTGLWDHRLKWLKYVVLAGLVAIIFTAPARLDKAIEVEPFKTAITTFFIREWYYVAYAVGLLVLSMVLFKGFCRYLCPLGAVMAIGGLLRGRDWIARRVECGSPCQLCRVKCSYGAIKKTGEIEYSECFQCLDCVTIYDDEKLCVPLILAAKGRKNRVAAE</sequence>
<dbReference type="GO" id="GO:0010181">
    <property type="term" value="F:FMN binding"/>
    <property type="evidence" value="ECO:0007669"/>
    <property type="project" value="InterPro"/>
</dbReference>
<dbReference type="SUPFAM" id="SSF54862">
    <property type="entry name" value="4Fe-4S ferredoxins"/>
    <property type="match status" value="1"/>
</dbReference>
<keyword evidence="3 4" id="KW-0472">Membrane</keyword>
<feature type="transmembrane region" description="Helical" evidence="4">
    <location>
        <begin position="481"/>
        <end position="503"/>
    </location>
</feature>
<evidence type="ECO:0000256" key="1">
    <source>
        <dbReference type="ARBA" id="ARBA00004236"/>
    </source>
</evidence>
<feature type="domain" description="FMN-binding" evidence="5">
    <location>
        <begin position="78"/>
        <end position="176"/>
    </location>
</feature>
<evidence type="ECO:0000313" key="6">
    <source>
        <dbReference type="EMBL" id="SFR46044.1"/>
    </source>
</evidence>
<proteinExistence type="predicted"/>
<dbReference type="GO" id="GO:0045893">
    <property type="term" value="P:positive regulation of DNA-templated transcription"/>
    <property type="evidence" value="ECO:0007669"/>
    <property type="project" value="InterPro"/>
</dbReference>
<dbReference type="GO" id="GO:0003677">
    <property type="term" value="F:DNA binding"/>
    <property type="evidence" value="ECO:0007669"/>
    <property type="project" value="InterPro"/>
</dbReference>
<dbReference type="AlphaFoldDB" id="A0A1I6GUX8"/>
<name>A0A1I6GUX8_9RHOB</name>
<evidence type="ECO:0000256" key="4">
    <source>
        <dbReference type="SAM" id="Phobius"/>
    </source>
</evidence>
<keyword evidence="2" id="KW-1003">Cell membrane</keyword>
<dbReference type="GO" id="GO:0005886">
    <property type="term" value="C:plasma membrane"/>
    <property type="evidence" value="ECO:0007669"/>
    <property type="project" value="UniProtKB-SubCell"/>
</dbReference>
<dbReference type="PANTHER" id="PTHR30224:SF4">
    <property type="entry name" value="ELECTRON TRANSPORT PROTEIN YCCM-RELATED"/>
    <property type="match status" value="1"/>
</dbReference>
<feature type="transmembrane region" description="Helical" evidence="4">
    <location>
        <begin position="548"/>
        <end position="568"/>
    </location>
</feature>
<comment type="subcellular location">
    <subcellularLocation>
        <location evidence="1">Cell membrane</location>
    </subcellularLocation>
</comment>
<dbReference type="Proteomes" id="UP000199658">
    <property type="component" value="Unassembled WGS sequence"/>
</dbReference>
<evidence type="ECO:0000259" key="5">
    <source>
        <dbReference type="SMART" id="SM00900"/>
    </source>
</evidence>
<dbReference type="PROSITE" id="PS51257">
    <property type="entry name" value="PROKAR_LIPOPROTEIN"/>
    <property type="match status" value="1"/>
</dbReference>
<accession>A0A1I6GUX8</accession>
<dbReference type="OrthoDB" id="9806398at2"/>
<keyword evidence="4" id="KW-1133">Transmembrane helix</keyword>
<evidence type="ECO:0000313" key="7">
    <source>
        <dbReference type="Proteomes" id="UP000199658"/>
    </source>
</evidence>
<organism evidence="6 7">
    <name type="scientific">Litoreibacter janthinus</name>
    <dbReference type="NCBI Taxonomy" id="670154"/>
    <lineage>
        <taxon>Bacteria</taxon>
        <taxon>Pseudomonadati</taxon>
        <taxon>Pseudomonadota</taxon>
        <taxon>Alphaproteobacteria</taxon>
        <taxon>Rhodobacterales</taxon>
        <taxon>Roseobacteraceae</taxon>
        <taxon>Litoreibacter</taxon>
    </lineage>
</organism>
<dbReference type="PIRSF" id="PIRSF036354">
    <property type="entry name" value="NosR"/>
    <property type="match status" value="1"/>
</dbReference>
<dbReference type="InterPro" id="IPR007329">
    <property type="entry name" value="FMN-bd"/>
</dbReference>
<dbReference type="PANTHER" id="PTHR30224">
    <property type="entry name" value="ELECTRON TRANSPORT PROTEIN"/>
    <property type="match status" value="1"/>
</dbReference>